<keyword evidence="2" id="KW-1185">Reference proteome</keyword>
<dbReference type="AlphaFoldDB" id="I1YH41"/>
<dbReference type="Proteomes" id="UP000009145">
    <property type="component" value="Chromosome"/>
</dbReference>
<evidence type="ECO:0000313" key="1">
    <source>
        <dbReference type="EMBL" id="AFJ02234.1"/>
    </source>
</evidence>
<reference evidence="1 2" key="1">
    <citation type="journal article" date="2012" name="J. Bacteriol.">
        <title>Complete genome sequences of Methylophaga sp. strain JAM1 and Methylophaga sp. strain JAM7.</title>
        <authorList>
            <person name="Villeneuve C."/>
            <person name="Martineau C."/>
            <person name="Mauffrey F."/>
            <person name="Villemur R."/>
        </authorList>
    </citation>
    <scope>NUCLEOTIDE SEQUENCE [LARGE SCALE GENOMIC DNA]</scope>
    <source>
        <strain evidence="1 2">JAM7</strain>
    </source>
</reference>
<dbReference type="PATRIC" id="fig|754477.3.peg.1058"/>
<dbReference type="EMBL" id="CP003380">
    <property type="protein sequence ID" value="AFJ02234.1"/>
    <property type="molecule type" value="Genomic_DNA"/>
</dbReference>
<organism evidence="1 2">
    <name type="scientific">Methylophaga frappieri (strain ATCC BAA-2434 / DSM 25690 / JAM7)</name>
    <dbReference type="NCBI Taxonomy" id="754477"/>
    <lineage>
        <taxon>Bacteria</taxon>
        <taxon>Pseudomonadati</taxon>
        <taxon>Pseudomonadota</taxon>
        <taxon>Gammaproteobacteria</taxon>
        <taxon>Thiotrichales</taxon>
        <taxon>Piscirickettsiaceae</taxon>
        <taxon>Methylophaga</taxon>
    </lineage>
</organism>
<sequence length="236" mass="25626">MAVIAADKVSLAETLRAAYTTGGIEAVSAKFEQIWPADKAEYDANPTELMVLMQEVAQTGDMAAISVFGNINGQVLQDQLNQQQLENMIDYQDHSAAINEAVTKQETQANADDTQQAMAINQQKKGKARTDLDRFSGLYAKAGDPPAKSIFVGKTCDGLLAMSPIWADLAPWRMRSATDTVFTYSDSFTDFAVAFELNPQQQAVAFTHDIEGIANPLVRVGDLPSDYADCLPAPLQ</sequence>
<protein>
    <submittedName>
        <fullName evidence="1">Uncharacterized protein</fullName>
    </submittedName>
</protein>
<dbReference type="HOGENOM" id="CLU_1174319_0_0_6"/>
<proteinExistence type="predicted"/>
<evidence type="ECO:0000313" key="2">
    <source>
        <dbReference type="Proteomes" id="UP000009145"/>
    </source>
</evidence>
<gene>
    <name evidence="1" type="ordered locus">Q7C_1077</name>
</gene>
<dbReference type="KEGG" id="mec:Q7C_1077"/>
<name>I1YH41_METFJ</name>
<accession>I1YH41</accession>